<evidence type="ECO:0000313" key="4">
    <source>
        <dbReference type="WBParaSite" id="L893_g26660.t1"/>
    </source>
</evidence>
<keyword evidence="1" id="KW-0812">Transmembrane</keyword>
<proteinExistence type="predicted"/>
<keyword evidence="1" id="KW-1133">Transmembrane helix</keyword>
<reference evidence="4" key="1">
    <citation type="submission" date="2016-11" db="UniProtKB">
        <authorList>
            <consortium name="WormBaseParasite"/>
        </authorList>
    </citation>
    <scope>IDENTIFICATION</scope>
</reference>
<evidence type="ECO:0000256" key="2">
    <source>
        <dbReference type="SAM" id="SignalP"/>
    </source>
</evidence>
<organism evidence="3 4">
    <name type="scientific">Steinernema glaseri</name>
    <dbReference type="NCBI Taxonomy" id="37863"/>
    <lineage>
        <taxon>Eukaryota</taxon>
        <taxon>Metazoa</taxon>
        <taxon>Ecdysozoa</taxon>
        <taxon>Nematoda</taxon>
        <taxon>Chromadorea</taxon>
        <taxon>Rhabditida</taxon>
        <taxon>Tylenchina</taxon>
        <taxon>Panagrolaimomorpha</taxon>
        <taxon>Strongyloidoidea</taxon>
        <taxon>Steinernematidae</taxon>
        <taxon>Steinernema</taxon>
    </lineage>
</organism>
<dbReference type="Proteomes" id="UP000095287">
    <property type="component" value="Unplaced"/>
</dbReference>
<feature type="transmembrane region" description="Helical" evidence="1">
    <location>
        <begin position="142"/>
        <end position="175"/>
    </location>
</feature>
<feature type="signal peptide" evidence="2">
    <location>
        <begin position="1"/>
        <end position="23"/>
    </location>
</feature>
<name>A0A1I7ZI55_9BILA</name>
<dbReference type="AlphaFoldDB" id="A0A1I7ZI55"/>
<keyword evidence="3" id="KW-1185">Reference proteome</keyword>
<accession>A0A1I7ZI55</accession>
<keyword evidence="2" id="KW-0732">Signal</keyword>
<keyword evidence="1" id="KW-0472">Membrane</keyword>
<sequence length="208" mass="23526">MSPEDGFFLLSLVVSFLVERVATEQPQIGFYPMKGNMWRAKHITEISVSFSDEFRHFISKNVSVMYSMATNQSYFYSNQGLRYPFYKDDPTVCEHEFGYQAVSDMIGQPHEVFPNGIPLKGITVYFLCDDHCCADECCQRDIPVILLGIGLIILSIFIIVAYLSIYLAGLLVALWNGRLCGKPQDRYSFQATPSKSTSASIGRHRGDF</sequence>
<evidence type="ECO:0000256" key="1">
    <source>
        <dbReference type="SAM" id="Phobius"/>
    </source>
</evidence>
<evidence type="ECO:0000313" key="3">
    <source>
        <dbReference type="Proteomes" id="UP000095287"/>
    </source>
</evidence>
<feature type="chain" id="PRO_5009313493" evidence="2">
    <location>
        <begin position="24"/>
        <end position="208"/>
    </location>
</feature>
<dbReference type="WBParaSite" id="L893_g26660.t1">
    <property type="protein sequence ID" value="L893_g26660.t1"/>
    <property type="gene ID" value="L893_g26660"/>
</dbReference>
<protein>
    <submittedName>
        <fullName evidence="4">CX domain-containing protein</fullName>
    </submittedName>
</protein>